<keyword evidence="13 18" id="KW-0472">Membrane</keyword>
<feature type="binding site" evidence="16">
    <location>
        <position position="211"/>
    </location>
    <ligand>
        <name>FAD</name>
        <dbReference type="ChEBI" id="CHEBI:57692"/>
    </ligand>
</feature>
<dbReference type="PROSITE" id="PS51384">
    <property type="entry name" value="FAD_FR"/>
    <property type="match status" value="1"/>
</dbReference>
<dbReference type="InterPro" id="IPR017938">
    <property type="entry name" value="Riboflavin_synthase-like_b-brl"/>
</dbReference>
<dbReference type="SUPFAM" id="SSF63380">
    <property type="entry name" value="Riboflavin synthase domain-like"/>
    <property type="match status" value="1"/>
</dbReference>
<dbReference type="CDD" id="cd06183">
    <property type="entry name" value="cyt_b5_reduct_like"/>
    <property type="match status" value="1"/>
</dbReference>
<keyword evidence="7" id="KW-1000">Mitochondrion outer membrane</keyword>
<keyword evidence="11 17" id="KW-0520">NAD</keyword>
<dbReference type="InterPro" id="IPR008333">
    <property type="entry name" value="Cbr1-like_FAD-bd_dom"/>
</dbReference>
<dbReference type="Pfam" id="PF00970">
    <property type="entry name" value="FAD_binding_6"/>
    <property type="match status" value="1"/>
</dbReference>
<accession>A0A2K8JND1</accession>
<keyword evidence="9 18" id="KW-1133">Transmembrane helix</keyword>
<dbReference type="InterPro" id="IPR017927">
    <property type="entry name" value="FAD-bd_FR_type"/>
</dbReference>
<protein>
    <recommendedName>
        <fullName evidence="17">NADH-cytochrome b5 reductase</fullName>
        <ecNumber evidence="17">1.6.2.2</ecNumber>
    </recommendedName>
</protein>
<dbReference type="Gene3D" id="3.40.50.80">
    <property type="entry name" value="Nucleotide-binding domain of ferredoxin-NADP reductase (FNR) module"/>
    <property type="match status" value="1"/>
</dbReference>
<evidence type="ECO:0000256" key="13">
    <source>
        <dbReference type="ARBA" id="ARBA00023136"/>
    </source>
</evidence>
<evidence type="ECO:0000256" key="9">
    <source>
        <dbReference type="ARBA" id="ARBA00022989"/>
    </source>
</evidence>
<evidence type="ECO:0000256" key="8">
    <source>
        <dbReference type="ARBA" id="ARBA00022827"/>
    </source>
</evidence>
<comment type="similarity">
    <text evidence="4 17">Belongs to the flavoprotein pyridine nucleotide cytochrome reductase family.</text>
</comment>
<dbReference type="InterPro" id="IPR001709">
    <property type="entry name" value="Flavoprot_Pyr_Nucl_cyt_Rdtase"/>
</dbReference>
<comment type="catalytic activity">
    <reaction evidence="15">
        <text>2 Fe(3+)-[Dph3] + NADH = 2 Fe(2+)-[Dph3] + NAD(+) + H(+)</text>
        <dbReference type="Rhea" id="RHEA:71231"/>
        <dbReference type="Rhea" id="RHEA-COMP:18002"/>
        <dbReference type="Rhea" id="RHEA-COMP:18003"/>
        <dbReference type="ChEBI" id="CHEBI:15378"/>
        <dbReference type="ChEBI" id="CHEBI:29033"/>
        <dbReference type="ChEBI" id="CHEBI:29034"/>
        <dbReference type="ChEBI" id="CHEBI:57540"/>
        <dbReference type="ChEBI" id="CHEBI:57945"/>
        <dbReference type="ChEBI" id="CHEBI:83228"/>
    </reaction>
    <physiologicalReaction direction="left-to-right" evidence="15">
        <dbReference type="Rhea" id="RHEA:71232"/>
    </physiologicalReaction>
</comment>
<evidence type="ECO:0000256" key="15">
    <source>
        <dbReference type="ARBA" id="ARBA00049138"/>
    </source>
</evidence>
<dbReference type="SUPFAM" id="SSF52343">
    <property type="entry name" value="Ferredoxin reductase-like, C-terminal NADP-linked domain"/>
    <property type="match status" value="1"/>
</dbReference>
<dbReference type="FunFam" id="3.40.50.80:FF:000019">
    <property type="entry name" value="NADH-cytochrome b5 reductase"/>
    <property type="match status" value="1"/>
</dbReference>
<evidence type="ECO:0000256" key="4">
    <source>
        <dbReference type="ARBA" id="ARBA00006105"/>
    </source>
</evidence>
<evidence type="ECO:0000256" key="3">
    <source>
        <dbReference type="ARBA" id="ARBA00005156"/>
    </source>
</evidence>
<feature type="domain" description="FAD-binding FR-type" evidence="19">
    <location>
        <begin position="140"/>
        <end position="243"/>
    </location>
</feature>
<keyword evidence="8 16" id="KW-0274">FAD</keyword>
<feature type="transmembrane region" description="Helical" evidence="18">
    <location>
        <begin position="7"/>
        <end position="27"/>
    </location>
</feature>
<feature type="binding site" evidence="16">
    <location>
        <position position="194"/>
    </location>
    <ligand>
        <name>FAD</name>
        <dbReference type="ChEBI" id="CHEBI:57692"/>
    </ligand>
</feature>
<evidence type="ECO:0000256" key="5">
    <source>
        <dbReference type="ARBA" id="ARBA00022630"/>
    </source>
</evidence>
<evidence type="ECO:0000256" key="10">
    <source>
        <dbReference type="ARBA" id="ARBA00023002"/>
    </source>
</evidence>
<comment type="cofactor">
    <cofactor evidence="1 16 17">
        <name>FAD</name>
        <dbReference type="ChEBI" id="CHEBI:57692"/>
    </cofactor>
</comment>
<dbReference type="EMBL" id="KY427748">
    <property type="protein sequence ID" value="ATU82295.1"/>
    <property type="molecule type" value="mRNA"/>
</dbReference>
<keyword evidence="6 18" id="KW-0812">Transmembrane</keyword>
<comment type="pathway">
    <text evidence="3">Protein modification; peptidyl-diphthamide biosynthesis.</text>
</comment>
<evidence type="ECO:0000256" key="11">
    <source>
        <dbReference type="ARBA" id="ARBA00023027"/>
    </source>
</evidence>
<feature type="binding site" evidence="16">
    <location>
        <position position="218"/>
    </location>
    <ligand>
        <name>FAD</name>
        <dbReference type="ChEBI" id="CHEBI:57692"/>
    </ligand>
</feature>
<keyword evidence="10 17" id="KW-0560">Oxidoreductase</keyword>
<dbReference type="GO" id="GO:0090524">
    <property type="term" value="F:cytochrome-b5 reductase activity, acting on NADH"/>
    <property type="evidence" value="ECO:0007669"/>
    <property type="project" value="UniProtKB-EC"/>
</dbReference>
<dbReference type="InterPro" id="IPR039261">
    <property type="entry name" value="FNR_nucleotide-bd"/>
</dbReference>
<dbReference type="PRINTS" id="PR00406">
    <property type="entry name" value="CYTB5RDTASE"/>
</dbReference>
<reference evidence="20" key="1">
    <citation type="submission" date="2017-01" db="EMBL/GenBank/DDBJ databases">
        <authorList>
            <person name="Mah S.A."/>
            <person name="Swanson W.J."/>
            <person name="Moy G.W."/>
            <person name="Vacquier V.D."/>
        </authorList>
    </citation>
    <scope>NUCLEOTIDE SEQUENCE</scope>
    <source>
        <strain evidence="20">H99</strain>
        <tissue evidence="20">Sporocarp</tissue>
    </source>
</reference>
<evidence type="ECO:0000259" key="19">
    <source>
        <dbReference type="PROSITE" id="PS51384"/>
    </source>
</evidence>
<name>A0A2K8JND1_MACGN</name>
<dbReference type="InterPro" id="IPR001433">
    <property type="entry name" value="OxRdtase_FAD/NAD-bd"/>
</dbReference>
<dbReference type="Gene3D" id="2.40.30.10">
    <property type="entry name" value="Translation factors"/>
    <property type="match status" value="1"/>
</dbReference>
<evidence type="ECO:0000256" key="7">
    <source>
        <dbReference type="ARBA" id="ARBA00022787"/>
    </source>
</evidence>
<dbReference type="PANTHER" id="PTHR19370:SF184">
    <property type="entry name" value="NADH-CYTOCHROME B5 REDUCTASE-LIKE"/>
    <property type="match status" value="1"/>
</dbReference>
<evidence type="ECO:0000313" key="20">
    <source>
        <dbReference type="EMBL" id="ATU82295.1"/>
    </source>
</evidence>
<dbReference type="InterPro" id="IPR001834">
    <property type="entry name" value="CBR-like"/>
</dbReference>
<evidence type="ECO:0000256" key="14">
    <source>
        <dbReference type="ARBA" id="ARBA00047682"/>
    </source>
</evidence>
<evidence type="ECO:0000256" key="16">
    <source>
        <dbReference type="PIRSR" id="PIRSR601834-1"/>
    </source>
</evidence>
<keyword evidence="12" id="KW-0496">Mitochondrion</keyword>
<dbReference type="PRINTS" id="PR00371">
    <property type="entry name" value="FPNCR"/>
</dbReference>
<feature type="binding site" evidence="16">
    <location>
        <position position="192"/>
    </location>
    <ligand>
        <name>FAD</name>
        <dbReference type="ChEBI" id="CHEBI:57692"/>
    </ligand>
</feature>
<evidence type="ECO:0000256" key="18">
    <source>
        <dbReference type="SAM" id="Phobius"/>
    </source>
</evidence>
<sequence length="384" mass="42605">MPNRLQFAFLASFIFTFTFLVLLSRFINARLIAAGYDFSQLILIGLSKEGTTSDRVEMPQFSLPFFGNVDLEKVPSQLVDAAKNFKVDDLRAVEVPLLGTYDFVEIASSPAVVITAVIVVATAFYAKVLHTGRSKPLNPKAWQEYPLEKKIQVSHNTAIYRFKLPHAQDVLGLPVGQHISIAAEINGKEIVRSYTPISNDDDRGAFDLLIKSYEKGNISRYVAGLKIGQTIRVKGPKGNFQYAPGLCSHLSMIAGGTGITPMIQIIRAVLRNPFDPTTVTLIYANVNEDDILLKDDIEELLDVHEAKFKVHYVLNNPPPGWKGGVGFVTREHIKEHLPNPNSTDSKILICGPPPMVSAMKKNLEELKYPVPRTISKLADKVFVF</sequence>
<feature type="binding site" evidence="16">
    <location>
        <position position="209"/>
    </location>
    <ligand>
        <name>FAD</name>
        <dbReference type="ChEBI" id="CHEBI:57692"/>
    </ligand>
</feature>
<evidence type="ECO:0000256" key="12">
    <source>
        <dbReference type="ARBA" id="ARBA00023128"/>
    </source>
</evidence>
<feature type="binding site" evidence="16">
    <location>
        <position position="219"/>
    </location>
    <ligand>
        <name>FAD</name>
        <dbReference type="ChEBI" id="CHEBI:57692"/>
    </ligand>
</feature>
<dbReference type="Pfam" id="PF00175">
    <property type="entry name" value="NAD_binding_1"/>
    <property type="match status" value="1"/>
</dbReference>
<dbReference type="EC" id="1.6.2.2" evidence="17"/>
<dbReference type="GO" id="GO:0005741">
    <property type="term" value="C:mitochondrial outer membrane"/>
    <property type="evidence" value="ECO:0007669"/>
    <property type="project" value="UniProtKB-SubCell"/>
</dbReference>
<evidence type="ECO:0000256" key="2">
    <source>
        <dbReference type="ARBA" id="ARBA00004294"/>
    </source>
</evidence>
<feature type="binding site" evidence="16">
    <location>
        <position position="260"/>
    </location>
    <ligand>
        <name>FAD</name>
        <dbReference type="ChEBI" id="CHEBI:57692"/>
    </ligand>
</feature>
<keyword evidence="5 16" id="KW-0285">Flavoprotein</keyword>
<comment type="catalytic activity">
    <reaction evidence="14 17">
        <text>2 Fe(III)-[cytochrome b5] + NADH = 2 Fe(II)-[cytochrome b5] + NAD(+) + H(+)</text>
        <dbReference type="Rhea" id="RHEA:46680"/>
        <dbReference type="Rhea" id="RHEA-COMP:10438"/>
        <dbReference type="Rhea" id="RHEA-COMP:10439"/>
        <dbReference type="ChEBI" id="CHEBI:15378"/>
        <dbReference type="ChEBI" id="CHEBI:29033"/>
        <dbReference type="ChEBI" id="CHEBI:29034"/>
        <dbReference type="ChEBI" id="CHEBI:57540"/>
        <dbReference type="ChEBI" id="CHEBI:57945"/>
        <dbReference type="EC" id="1.6.2.2"/>
    </reaction>
</comment>
<dbReference type="FunFam" id="2.40.30.10:FF:000032">
    <property type="entry name" value="NADH-cytochrome b5 reductase"/>
    <property type="match status" value="1"/>
</dbReference>
<evidence type="ECO:0000256" key="6">
    <source>
        <dbReference type="ARBA" id="ARBA00022692"/>
    </source>
</evidence>
<proteinExistence type="evidence at transcript level"/>
<dbReference type="AlphaFoldDB" id="A0A2K8JND1"/>
<feature type="transmembrane region" description="Helical" evidence="18">
    <location>
        <begin position="106"/>
        <end position="126"/>
    </location>
</feature>
<evidence type="ECO:0000256" key="1">
    <source>
        <dbReference type="ARBA" id="ARBA00001974"/>
    </source>
</evidence>
<comment type="subcellular location">
    <subcellularLocation>
        <location evidence="2">Mitochondrion outer membrane</location>
    </subcellularLocation>
</comment>
<dbReference type="PANTHER" id="PTHR19370">
    <property type="entry name" value="NADH-CYTOCHROME B5 REDUCTASE"/>
    <property type="match status" value="1"/>
</dbReference>
<organism evidence="20">
    <name type="scientific">Macrocybe gigantea</name>
    <name type="common">Giant mushroom</name>
    <name type="synonym">Tricholoma giganteum</name>
    <dbReference type="NCBI Taxonomy" id="1491104"/>
    <lineage>
        <taxon>Eukaryota</taxon>
        <taxon>Fungi</taxon>
        <taxon>Dikarya</taxon>
        <taxon>Basidiomycota</taxon>
        <taxon>Agaricomycotina</taxon>
        <taxon>Agaricomycetes</taxon>
        <taxon>Agaricomycetidae</taxon>
        <taxon>Agaricales</taxon>
        <taxon>Tricholomatineae</taxon>
        <taxon>Callistosporiaceae</taxon>
        <taxon>Macrocybe</taxon>
    </lineage>
</organism>
<evidence type="ECO:0000256" key="17">
    <source>
        <dbReference type="RuleBase" id="RU361226"/>
    </source>
</evidence>